<feature type="region of interest" description="Disordered" evidence="1">
    <location>
        <begin position="1419"/>
        <end position="1441"/>
    </location>
</feature>
<dbReference type="GO" id="GO:0005524">
    <property type="term" value="F:ATP binding"/>
    <property type="evidence" value="ECO:0007669"/>
    <property type="project" value="UniProtKB-KW"/>
</dbReference>
<sequence length="1441" mass="164660">MDFAYINEVQDLSMRQISLFKYISQNVDEGFIFAGDTAQTIARGIDFRFQEIRYLFYKEFLSTRSSGKREKSLLSEISQLKQNFRTHAGVLDLAQSVIDILYCYFAHSIDNLEPETSLISGEAPVLLESGNDENAIVTIFGGSESSGEVVGFGAEQVILVRDERAKTEICKYVGRQALVLTILECKGLEFTTHAGVLDLAQSVIDILYCYFAHSIDNLEPETSLISGEAPVLLESGNDKNAIVTIFGGSESSGEVVGFGAEQVILVRDERAKTEICKYVGRQALVLTILECKGLEFHDVLLYNFFGTSPLKDQWIVIYAYMKKYDWLDEKLPQSFPTFTEARHGVLCSELKQLYVAITRTRQRLWICENKEEFSKPMFDYWKMRGLVQTRKLDDSVAQAMRVVSSPQEWRERGKKFFYENNFVMATLCFERAGDTIWEKLAKASGLRSSADQMRGTNHEAFKSYVREAAGIFESIGKLESAASCYCDLREYERAGKIYLSKCGKIEAAAECFTLSGCYSDAAEAYAKGDMFSNCLSVCIKGKLFDKGMQYIEYWKEHVNVRSKEMLKIEQEFLENGALDYHEHKDPKSMMKFVRSFCSMESKRVFLRSLGRLYDLLSLEEESGHFLEAAELARSLGDVLKEADLLEKAGNFKEEAVLVLWHVFLLSLWGNGNKGWPLKKFPQKEELCNKVKWLAKQDSYKFYDFVCNELNVLSDQHSSLSELKKDLDASREIKSLRGEILSIRKILDAHFRLSSSKYEWEDELPVDVNKHCEEMIFQNQVSVRTLVYYWNLWKENVCRIFHKEDQFKHNGHIDFLFLYFGARKHHVDGLVYQLVFKDAHWIRNTSRKGLRRNGGFLTMDVTDLVPVMQSYWGSELLSVGIKVLETLEGLRKLKSNGSAFHQSTSVLHICDVSNFLFSCKYFDLTPPFDMMVHSIAKNSFEDYFDLMFPLDWRKSMSEDLIYLRTTDFCFNVLDEIILRTVDRMSDLDYWKIGRVMMTCLDSRTSAVALYERLVNKLESKPMWKLFVGKLRDVGYKEHLVLPEFMLALNDAFRANDPTTLAPYRRCTNFGCMSPDSFVRLLDRLLFVASWLCQSFYTAKSSFAGWFTHLHSSVTPTKLSPKPKILKRLISFYVEIVQKILYNRKNTFLWCILSSEDRSFYHKLLALKLVMMLALVLLEESDHSQVLLDLLTGSSNIADLLPQKFVSSLLRRRKGRSLNLNPEVVAEAFINIKDPLVIVCRGDLIPNIHAPCAIFVDLNKSKEEIMRVLFPRKNTHRVNSSSHNVNVGTILEPPSRVNTNIDVNPMSKCKGEVEIKSKAPKEISESTNGKGDRLSLFALESKMKKEELNNMMDALARITGKNVILLQYDPKLDGRVSQEPKAAQMVESECSSSTTEVEQTCDDALVEVALESQSGDCSTLDAKNKIAKGNKGKKGKHIKGKKK</sequence>
<dbReference type="STRING" id="35608.A0A2U1NI54"/>
<evidence type="ECO:0000313" key="3">
    <source>
        <dbReference type="Proteomes" id="UP000245207"/>
    </source>
</evidence>
<dbReference type="InterPro" id="IPR027417">
    <property type="entry name" value="P-loop_NTPase"/>
</dbReference>
<keyword evidence="2" id="KW-0067">ATP-binding</keyword>
<dbReference type="OrthoDB" id="3156807at2759"/>
<dbReference type="GO" id="GO:0004386">
    <property type="term" value="F:helicase activity"/>
    <property type="evidence" value="ECO:0007669"/>
    <property type="project" value="UniProtKB-KW"/>
</dbReference>
<dbReference type="GO" id="GO:0016787">
    <property type="term" value="F:hydrolase activity"/>
    <property type="evidence" value="ECO:0007669"/>
    <property type="project" value="UniProtKB-KW"/>
</dbReference>
<dbReference type="EMBL" id="PKPP01002783">
    <property type="protein sequence ID" value="PWA73140.1"/>
    <property type="molecule type" value="Genomic_DNA"/>
</dbReference>
<keyword evidence="2" id="KW-0378">Hydrolase</keyword>
<dbReference type="SUPFAM" id="SSF52540">
    <property type="entry name" value="P-loop containing nucleoside triphosphate hydrolases"/>
    <property type="match status" value="1"/>
</dbReference>
<feature type="compositionally biased region" description="Basic residues" evidence="1">
    <location>
        <begin position="1423"/>
        <end position="1441"/>
    </location>
</feature>
<gene>
    <name evidence="2" type="ORF">CTI12_AA263090</name>
</gene>
<evidence type="ECO:0000256" key="1">
    <source>
        <dbReference type="SAM" id="MobiDB-lite"/>
    </source>
</evidence>
<keyword evidence="2" id="KW-0547">Nucleotide-binding</keyword>
<name>A0A2U1NI54_ARTAN</name>
<dbReference type="Proteomes" id="UP000245207">
    <property type="component" value="Unassembled WGS sequence"/>
</dbReference>
<dbReference type="PANTHER" id="PTHR21529">
    <property type="entry name" value="MAMMARY TURMOR VIRUS RECEPTOR HOMOLOG 1, 2 MTVR1, 2"/>
    <property type="match status" value="1"/>
</dbReference>
<evidence type="ECO:0000313" key="2">
    <source>
        <dbReference type="EMBL" id="PWA73140.1"/>
    </source>
</evidence>
<protein>
    <submittedName>
        <fullName evidence="2">UvrD-like Helicase, ATP-binding domain, P-loop containing nucleoside triphosphate hydrolase</fullName>
    </submittedName>
</protein>
<keyword evidence="2" id="KW-0347">Helicase</keyword>
<reference evidence="2 3" key="1">
    <citation type="journal article" date="2018" name="Mol. Plant">
        <title>The genome of Artemisia annua provides insight into the evolution of Asteraceae family and artemisinin biosynthesis.</title>
        <authorList>
            <person name="Shen Q."/>
            <person name="Zhang L."/>
            <person name="Liao Z."/>
            <person name="Wang S."/>
            <person name="Yan T."/>
            <person name="Shi P."/>
            <person name="Liu M."/>
            <person name="Fu X."/>
            <person name="Pan Q."/>
            <person name="Wang Y."/>
            <person name="Lv Z."/>
            <person name="Lu X."/>
            <person name="Zhang F."/>
            <person name="Jiang W."/>
            <person name="Ma Y."/>
            <person name="Chen M."/>
            <person name="Hao X."/>
            <person name="Li L."/>
            <person name="Tang Y."/>
            <person name="Lv G."/>
            <person name="Zhou Y."/>
            <person name="Sun X."/>
            <person name="Brodelius P.E."/>
            <person name="Rose J.K.C."/>
            <person name="Tang K."/>
        </authorList>
    </citation>
    <scope>NUCLEOTIDE SEQUENCE [LARGE SCALE GENOMIC DNA]</scope>
    <source>
        <strain evidence="3">cv. Huhao1</strain>
        <tissue evidence="2">Leaf</tissue>
    </source>
</reference>
<comment type="caution">
    <text evidence="2">The sequence shown here is derived from an EMBL/GenBank/DDBJ whole genome shotgun (WGS) entry which is preliminary data.</text>
</comment>
<dbReference type="InterPro" id="IPR039904">
    <property type="entry name" value="TRANK1"/>
</dbReference>
<proteinExistence type="predicted"/>
<organism evidence="2 3">
    <name type="scientific">Artemisia annua</name>
    <name type="common">Sweet wormwood</name>
    <dbReference type="NCBI Taxonomy" id="35608"/>
    <lineage>
        <taxon>Eukaryota</taxon>
        <taxon>Viridiplantae</taxon>
        <taxon>Streptophyta</taxon>
        <taxon>Embryophyta</taxon>
        <taxon>Tracheophyta</taxon>
        <taxon>Spermatophyta</taxon>
        <taxon>Magnoliopsida</taxon>
        <taxon>eudicotyledons</taxon>
        <taxon>Gunneridae</taxon>
        <taxon>Pentapetalae</taxon>
        <taxon>asterids</taxon>
        <taxon>campanulids</taxon>
        <taxon>Asterales</taxon>
        <taxon>Asteraceae</taxon>
        <taxon>Asteroideae</taxon>
        <taxon>Anthemideae</taxon>
        <taxon>Artemisiinae</taxon>
        <taxon>Artemisia</taxon>
    </lineage>
</organism>
<dbReference type="PANTHER" id="PTHR21529:SF4">
    <property type="entry name" value="TPR AND ANKYRIN REPEAT-CONTAINING PROTEIN 1"/>
    <property type="match status" value="1"/>
</dbReference>
<keyword evidence="3" id="KW-1185">Reference proteome</keyword>
<dbReference type="Gene3D" id="3.40.50.300">
    <property type="entry name" value="P-loop containing nucleotide triphosphate hydrolases"/>
    <property type="match status" value="1"/>
</dbReference>
<accession>A0A2U1NI54</accession>